<dbReference type="Gene3D" id="2.102.20.10">
    <property type="entry name" value="Beta-galactosidase, domain 2"/>
    <property type="match status" value="1"/>
</dbReference>
<comment type="caution">
    <text evidence="4">The sequence shown here is derived from an EMBL/GenBank/DDBJ whole genome shotgun (WGS) entry which is preliminary data.</text>
</comment>
<feature type="domain" description="Beta-galactosidase" evidence="3">
    <location>
        <begin position="376"/>
        <end position="546"/>
    </location>
</feature>
<comment type="similarity">
    <text evidence="1 2">Belongs to the glycosyl hydrolase 35 family.</text>
</comment>
<dbReference type="SUPFAM" id="SSF51445">
    <property type="entry name" value="(Trans)glycosidases"/>
    <property type="match status" value="1"/>
</dbReference>
<dbReference type="InterPro" id="IPR018954">
    <property type="entry name" value="Betagal_dom2"/>
</dbReference>
<feature type="non-terminal residue" evidence="4">
    <location>
        <position position="628"/>
    </location>
</feature>
<proteinExistence type="inferred from homology"/>
<dbReference type="InterPro" id="IPR031330">
    <property type="entry name" value="Gly_Hdrlase_35_cat"/>
</dbReference>
<dbReference type="Pfam" id="PF10435">
    <property type="entry name" value="BetaGal_dom2"/>
    <property type="match status" value="1"/>
</dbReference>
<evidence type="ECO:0000256" key="1">
    <source>
        <dbReference type="ARBA" id="ARBA00009809"/>
    </source>
</evidence>
<dbReference type="InterPro" id="IPR001944">
    <property type="entry name" value="Glycoside_Hdrlase_35"/>
</dbReference>
<dbReference type="SMART" id="SM01029">
    <property type="entry name" value="BetaGal_dom2"/>
    <property type="match status" value="1"/>
</dbReference>
<evidence type="ECO:0000313" key="5">
    <source>
        <dbReference type="Proteomes" id="UP000316360"/>
    </source>
</evidence>
<dbReference type="EMBL" id="SOKJ01000055">
    <property type="protein sequence ID" value="TET12717.1"/>
    <property type="molecule type" value="Genomic_DNA"/>
</dbReference>
<dbReference type="GO" id="GO:0004553">
    <property type="term" value="F:hydrolase activity, hydrolyzing O-glycosyl compounds"/>
    <property type="evidence" value="ECO:0007669"/>
    <property type="project" value="InterPro"/>
</dbReference>
<gene>
    <name evidence="4" type="ORF">E3J84_01110</name>
</gene>
<dbReference type="InterPro" id="IPR037110">
    <property type="entry name" value="Betagal_dom2_sf"/>
</dbReference>
<evidence type="ECO:0000313" key="4">
    <source>
        <dbReference type="EMBL" id="TET12717.1"/>
    </source>
</evidence>
<dbReference type="PRINTS" id="PR00742">
    <property type="entry name" value="GLHYDRLASE35"/>
</dbReference>
<evidence type="ECO:0000259" key="3">
    <source>
        <dbReference type="SMART" id="SM01029"/>
    </source>
</evidence>
<organism evidence="4 5">
    <name type="scientific">Aerophobetes bacterium</name>
    <dbReference type="NCBI Taxonomy" id="2030807"/>
    <lineage>
        <taxon>Bacteria</taxon>
        <taxon>Candidatus Aerophobota</taxon>
    </lineage>
</organism>
<name>A0A523S401_UNCAE</name>
<reference evidence="4 5" key="1">
    <citation type="submission" date="2019-03" db="EMBL/GenBank/DDBJ databases">
        <title>Metabolic potential of uncultured bacteria and archaea associated with petroleum seepage in deep-sea sediments.</title>
        <authorList>
            <person name="Dong X."/>
            <person name="Hubert C."/>
        </authorList>
    </citation>
    <scope>NUCLEOTIDE SEQUENCE [LARGE SCALE GENOMIC DNA]</scope>
    <source>
        <strain evidence="4">E44_bin7</strain>
    </source>
</reference>
<dbReference type="PANTHER" id="PTHR23421">
    <property type="entry name" value="BETA-GALACTOSIDASE RELATED"/>
    <property type="match status" value="1"/>
</dbReference>
<evidence type="ECO:0000256" key="2">
    <source>
        <dbReference type="RuleBase" id="RU003679"/>
    </source>
</evidence>
<dbReference type="Proteomes" id="UP000316360">
    <property type="component" value="Unassembled WGS sequence"/>
</dbReference>
<dbReference type="Pfam" id="PF01301">
    <property type="entry name" value="Glyco_hydro_35"/>
    <property type="match status" value="1"/>
</dbReference>
<sequence>MASGKKSVRKIIDYDAKSMKIHGKRVILYGGEIHYFRIPYQLWEDRLIKMKQAGCNFISTYIPWNWHEPEEGRYLWDKGRDLDLFLKLCQKHGLYVVLKPGPYICAEWDFGGFPDWLLARDIKLRLPDDEYLSLVERWFRIVARIIKPHLVTRGGNIILFQVENEYDHLIEEGDLALSEKEALRYLMCLLRITRRCGIDIPTFTNEGSFIRGTEIIDTRTFYPNIPWIWLWEFDYFERLIEEAKKEQPDKPVLVLELGTGWFAQFAQPLYEGPWELLNAALKSVLVRGASLLNMYMFTGGTTFPYWGCKGDFGGIGSTTSFDFGRSPIREWGELDEKYYLARTVGLFLKSFPQLITKTEIIPEAAFFISGGERIRALEENKVQDATSFAGSYEKVLVLERFSPSGGLLLVRNLEDTVKKVAISYTSPLENIKRRLPEQGYLELPSYFTALLPLDVVIPGTNLLISHTTSELLTTKKIGDKQIVILYTQAGIQGEIVLGGKSLKVKALEGKVKVKRDNSSIRLFYQPEGVKLVEIDEKILLLILDSYWAGRVWLLDDSIMLTDLYYIKEIKEGPKEILLRGEAKNKVENKTRIFTFSKPKEIKVNGTSVPFNYQEARRSLEFNCRVKEE</sequence>
<accession>A0A523S401</accession>
<dbReference type="Gene3D" id="3.20.20.80">
    <property type="entry name" value="Glycosidases"/>
    <property type="match status" value="1"/>
</dbReference>
<dbReference type="InterPro" id="IPR017853">
    <property type="entry name" value="GH"/>
</dbReference>
<dbReference type="AlphaFoldDB" id="A0A523S401"/>
<dbReference type="GO" id="GO:0005975">
    <property type="term" value="P:carbohydrate metabolic process"/>
    <property type="evidence" value="ECO:0007669"/>
    <property type="project" value="InterPro"/>
</dbReference>
<protein>
    <recommendedName>
        <fullName evidence="3">Beta-galactosidase domain-containing protein</fullName>
    </recommendedName>
</protein>